<dbReference type="OrthoDB" id="9811471at2"/>
<feature type="domain" description="Amidase" evidence="3">
    <location>
        <begin position="29"/>
        <end position="473"/>
    </location>
</feature>
<dbReference type="InterPro" id="IPR023631">
    <property type="entry name" value="Amidase_dom"/>
</dbReference>
<reference evidence="5" key="1">
    <citation type="submission" date="2016-09" db="EMBL/GenBank/DDBJ databases">
        <authorList>
            <person name="Varghese N."/>
            <person name="Submissions S."/>
        </authorList>
    </citation>
    <scope>NUCLEOTIDE SEQUENCE [LARGE SCALE GENOMIC DNA]</scope>
    <source>
        <strain evidence="5">25nlg</strain>
    </source>
</reference>
<keyword evidence="5" id="KW-1185">Reference proteome</keyword>
<dbReference type="RefSeq" id="WP_090775751.1">
    <property type="nucleotide sequence ID" value="NZ_FMYM01000006.1"/>
</dbReference>
<dbReference type="SUPFAM" id="SSF75304">
    <property type="entry name" value="Amidase signature (AS) enzymes"/>
    <property type="match status" value="1"/>
</dbReference>
<proteinExistence type="inferred from homology"/>
<protein>
    <submittedName>
        <fullName evidence="4">Amidase</fullName>
    </submittedName>
</protein>
<dbReference type="Proteomes" id="UP000242662">
    <property type="component" value="Unassembled WGS sequence"/>
</dbReference>
<dbReference type="Pfam" id="PF01425">
    <property type="entry name" value="Amidase"/>
    <property type="match status" value="1"/>
</dbReference>
<dbReference type="PANTHER" id="PTHR11895">
    <property type="entry name" value="TRANSAMIDASE"/>
    <property type="match status" value="1"/>
</dbReference>
<organism evidence="4 5">
    <name type="scientific">Shouchella lonarensis</name>
    <dbReference type="NCBI Taxonomy" id="1464122"/>
    <lineage>
        <taxon>Bacteria</taxon>
        <taxon>Bacillati</taxon>
        <taxon>Bacillota</taxon>
        <taxon>Bacilli</taxon>
        <taxon>Bacillales</taxon>
        <taxon>Bacillaceae</taxon>
        <taxon>Shouchella</taxon>
    </lineage>
</organism>
<dbReference type="InterPro" id="IPR020556">
    <property type="entry name" value="Amidase_CS"/>
</dbReference>
<dbReference type="Gene3D" id="3.90.1300.10">
    <property type="entry name" value="Amidase signature (AS) domain"/>
    <property type="match status" value="1"/>
</dbReference>
<dbReference type="AlphaFoldDB" id="A0A1G6K110"/>
<dbReference type="PANTHER" id="PTHR11895:SF7">
    <property type="entry name" value="GLUTAMYL-TRNA(GLN) AMIDOTRANSFERASE SUBUNIT A, MITOCHONDRIAL"/>
    <property type="match status" value="1"/>
</dbReference>
<dbReference type="NCBIfam" id="NF005099">
    <property type="entry name" value="PRK06529.1"/>
    <property type="match status" value="1"/>
</dbReference>
<name>A0A1G6K110_9BACI</name>
<dbReference type="PROSITE" id="PS00571">
    <property type="entry name" value="AMIDASES"/>
    <property type="match status" value="1"/>
</dbReference>
<dbReference type="GO" id="GO:0003824">
    <property type="term" value="F:catalytic activity"/>
    <property type="evidence" value="ECO:0007669"/>
    <property type="project" value="InterPro"/>
</dbReference>
<dbReference type="InterPro" id="IPR000120">
    <property type="entry name" value="Amidase"/>
</dbReference>
<dbReference type="STRING" id="1464122.SAMN05421737_106137"/>
<dbReference type="InterPro" id="IPR036928">
    <property type="entry name" value="AS_sf"/>
</dbReference>
<comment type="similarity">
    <text evidence="1">Belongs to the amidase family.</text>
</comment>
<evidence type="ECO:0000259" key="3">
    <source>
        <dbReference type="Pfam" id="PF01425"/>
    </source>
</evidence>
<accession>A0A1G6K110</accession>
<evidence type="ECO:0000313" key="4">
    <source>
        <dbReference type="EMBL" id="SDC23966.1"/>
    </source>
</evidence>
<evidence type="ECO:0000256" key="2">
    <source>
        <dbReference type="SAM" id="MobiDB-lite"/>
    </source>
</evidence>
<evidence type="ECO:0000256" key="1">
    <source>
        <dbReference type="ARBA" id="ARBA00009199"/>
    </source>
</evidence>
<dbReference type="EMBL" id="FMYM01000006">
    <property type="protein sequence ID" value="SDC23966.1"/>
    <property type="molecule type" value="Genomic_DNA"/>
</dbReference>
<gene>
    <name evidence="4" type="ORF">SAMN05421737_106137</name>
</gene>
<sequence>MNVAEYKQKDGVALANLIRKKEVKAEELVQTALLCMKENKHLNACVYHRHEEAIQEVAKVETTSLFAGVPFLLKNSSQALSGAPLTSGSALFKDHRSMQTSHYTKRLQDAGLLMLGYTNAPEFGLKNITEPRLYGATRNPHDPSRSPGGSSGGAAAAVASGIVPFAGASDGGGSIRIPAAFTGLVGLKPTRGRTPVGPGVGRQWQGAAIDFVISRSVRDSARALDVLQIVQPEAAFQTPLYERGYEATLRDAPKKLRIAYTLASPVHTPVSEDAKAAVRKCVRWLASLGHEVEEVQPSIDGVALIQHYYLMNAGEMASLRDRLEQAFGRALLSHELETESWLLSQCGKNVTASAYAQSLLAWDEAAAVMSDFHRTYDLYITPTVAHVAPKIGELTPTVAQEAFWKERVNELRVDEQLHLIYELFLPGLTYTPFTQLANLTGQPAISLPLYKTEEGLPLGVQFMAQKGKDELLLQIARMFEESALWCMGV</sequence>
<feature type="region of interest" description="Disordered" evidence="2">
    <location>
        <begin position="134"/>
        <end position="153"/>
    </location>
</feature>
<evidence type="ECO:0000313" key="5">
    <source>
        <dbReference type="Proteomes" id="UP000242662"/>
    </source>
</evidence>